<evidence type="ECO:0000256" key="4">
    <source>
        <dbReference type="SAM" id="MobiDB-lite"/>
    </source>
</evidence>
<dbReference type="InterPro" id="IPR042099">
    <property type="entry name" value="ANL_N_sf"/>
</dbReference>
<evidence type="ECO:0000313" key="8">
    <source>
        <dbReference type="Proteomes" id="UP000299102"/>
    </source>
</evidence>
<comment type="similarity">
    <text evidence="2">Belongs to the ATP-dependent AMP-binding enzyme family.</text>
</comment>
<dbReference type="SUPFAM" id="SSF56801">
    <property type="entry name" value="Acetyl-CoA synthetase-like"/>
    <property type="match status" value="1"/>
</dbReference>
<sequence>MSTKRGEDVQLVDTGQNSEVSVQKSRDTEFDGERLRLAELGQMAAQNRIRWLYLQLAPATLEELLLLPLYRSPAELQVGSETPNITFHHNQVTGRGYTYEQAFNLSNAFAANLRLKFKIRDGDTVAIMLPNIPDFPLVALGILEAGGVISTINPVYTAHEVQRQVVMSQAKVIITLPNLVNTVREAFKMAKINIPIIVVRTNGDESAEGAALFNELSEDVHVDKTCLKEVRRQAKDICFLPYSSGTTGLPKGVELSHRNLVANCEQINEPIIRAHNDTTETHQDRIMAILPFFHIYGATVVMFHKISQGTKLVCMAKMQPDVYMKALVNYKINILFAAPPLVLMMISHPEANPETYQHLEIVFSGAAPLAASDVGRLLDKAKKNIDFRQGYGLTETSPVVAVPHRGCTAYGTVGKPLPNTELRIVDENLQALGPGETGELLVRGPQVMRGYRDNPIANAESFTLDGWYRTGDMATIDGDGVLTIADRLKELIKVKGFQVPPAELESVLREHPKIADAAVIGVPHETTGQAPKAFVVLKKGEQLQPQDVKDFVAEKVASFKRIHDVVFLDCIPKSASGKILRKDLK</sequence>
<keyword evidence="3" id="KW-0576">Peroxisome</keyword>
<keyword evidence="7" id="KW-0436">Ligase</keyword>
<evidence type="ECO:0000256" key="3">
    <source>
        <dbReference type="ARBA" id="ARBA00023140"/>
    </source>
</evidence>
<comment type="subcellular location">
    <subcellularLocation>
        <location evidence="1">Peroxisome</location>
    </subcellularLocation>
</comment>
<comment type="caution">
    <text evidence="7">The sequence shown here is derived from an EMBL/GenBank/DDBJ whole genome shotgun (WGS) entry which is preliminary data.</text>
</comment>
<dbReference type="Pfam" id="PF00501">
    <property type="entry name" value="AMP-binding"/>
    <property type="match status" value="1"/>
</dbReference>
<dbReference type="PROSITE" id="PS00455">
    <property type="entry name" value="AMP_BINDING"/>
    <property type="match status" value="1"/>
</dbReference>
<dbReference type="STRING" id="151549.A0A4C1ZK61"/>
<dbReference type="CDD" id="cd05911">
    <property type="entry name" value="Firefly_Luc_like"/>
    <property type="match status" value="1"/>
</dbReference>
<dbReference type="OrthoDB" id="10253869at2759"/>
<dbReference type="InterPro" id="IPR020845">
    <property type="entry name" value="AMP-binding_CS"/>
</dbReference>
<dbReference type="InterPro" id="IPR045851">
    <property type="entry name" value="AMP-bd_C_sf"/>
</dbReference>
<proteinExistence type="inferred from homology"/>
<protein>
    <submittedName>
        <fullName evidence="7">Probable 4-coumarate--CoA ligase 3</fullName>
    </submittedName>
</protein>
<keyword evidence="8" id="KW-1185">Reference proteome</keyword>
<evidence type="ECO:0000259" key="6">
    <source>
        <dbReference type="Pfam" id="PF13193"/>
    </source>
</evidence>
<evidence type="ECO:0000256" key="2">
    <source>
        <dbReference type="ARBA" id="ARBA00006432"/>
    </source>
</evidence>
<dbReference type="Gene3D" id="3.30.300.30">
    <property type="match status" value="1"/>
</dbReference>
<dbReference type="InterPro" id="IPR000873">
    <property type="entry name" value="AMP-dep_synth/lig_dom"/>
</dbReference>
<reference evidence="7 8" key="1">
    <citation type="journal article" date="2019" name="Commun. Biol.">
        <title>The bagworm genome reveals a unique fibroin gene that provides high tensile strength.</title>
        <authorList>
            <person name="Kono N."/>
            <person name="Nakamura H."/>
            <person name="Ohtoshi R."/>
            <person name="Tomita M."/>
            <person name="Numata K."/>
            <person name="Arakawa K."/>
        </authorList>
    </citation>
    <scope>NUCLEOTIDE SEQUENCE [LARGE SCALE GENOMIC DNA]</scope>
</reference>
<dbReference type="EMBL" id="BGZK01001910">
    <property type="protein sequence ID" value="GBP88158.1"/>
    <property type="molecule type" value="Genomic_DNA"/>
</dbReference>
<feature type="domain" description="AMP-dependent synthetase/ligase" evidence="5">
    <location>
        <begin position="82"/>
        <end position="451"/>
    </location>
</feature>
<dbReference type="GO" id="GO:0046949">
    <property type="term" value="P:fatty-acyl-CoA biosynthetic process"/>
    <property type="evidence" value="ECO:0007669"/>
    <property type="project" value="TreeGrafter"/>
</dbReference>
<evidence type="ECO:0000256" key="1">
    <source>
        <dbReference type="ARBA" id="ARBA00004275"/>
    </source>
</evidence>
<feature type="compositionally biased region" description="Polar residues" evidence="4">
    <location>
        <begin position="13"/>
        <end position="23"/>
    </location>
</feature>
<dbReference type="GO" id="GO:0005777">
    <property type="term" value="C:peroxisome"/>
    <property type="evidence" value="ECO:0007669"/>
    <property type="project" value="UniProtKB-SubCell"/>
</dbReference>
<name>A0A4C1ZK61_EUMVA</name>
<dbReference type="Proteomes" id="UP000299102">
    <property type="component" value="Unassembled WGS sequence"/>
</dbReference>
<gene>
    <name evidence="7" type="primary">4CL3</name>
    <name evidence="7" type="ORF">EVAR_24972_1</name>
</gene>
<dbReference type="AlphaFoldDB" id="A0A4C1ZK61"/>
<dbReference type="PANTHER" id="PTHR24096">
    <property type="entry name" value="LONG-CHAIN-FATTY-ACID--COA LIGASE"/>
    <property type="match status" value="1"/>
</dbReference>
<feature type="region of interest" description="Disordered" evidence="4">
    <location>
        <begin position="1"/>
        <end position="27"/>
    </location>
</feature>
<accession>A0A4C1ZK61</accession>
<feature type="domain" description="AMP-binding enzyme C-terminal" evidence="6">
    <location>
        <begin position="503"/>
        <end position="578"/>
    </location>
</feature>
<evidence type="ECO:0000259" key="5">
    <source>
        <dbReference type="Pfam" id="PF00501"/>
    </source>
</evidence>
<dbReference type="PANTHER" id="PTHR24096:SF422">
    <property type="entry name" value="BCDNA.GH02901"/>
    <property type="match status" value="1"/>
</dbReference>
<organism evidence="7 8">
    <name type="scientific">Eumeta variegata</name>
    <name type="common">Bagworm moth</name>
    <name type="synonym">Eumeta japonica</name>
    <dbReference type="NCBI Taxonomy" id="151549"/>
    <lineage>
        <taxon>Eukaryota</taxon>
        <taxon>Metazoa</taxon>
        <taxon>Ecdysozoa</taxon>
        <taxon>Arthropoda</taxon>
        <taxon>Hexapoda</taxon>
        <taxon>Insecta</taxon>
        <taxon>Pterygota</taxon>
        <taxon>Neoptera</taxon>
        <taxon>Endopterygota</taxon>
        <taxon>Lepidoptera</taxon>
        <taxon>Glossata</taxon>
        <taxon>Ditrysia</taxon>
        <taxon>Tineoidea</taxon>
        <taxon>Psychidae</taxon>
        <taxon>Oiketicinae</taxon>
        <taxon>Eumeta</taxon>
    </lineage>
</organism>
<dbReference type="FunFam" id="3.30.300.30:FF:000007">
    <property type="entry name" value="4-coumarate--CoA ligase 2"/>
    <property type="match status" value="1"/>
</dbReference>
<dbReference type="GO" id="GO:0004467">
    <property type="term" value="F:long-chain fatty acid-CoA ligase activity"/>
    <property type="evidence" value="ECO:0007669"/>
    <property type="project" value="TreeGrafter"/>
</dbReference>
<dbReference type="InterPro" id="IPR025110">
    <property type="entry name" value="AMP-bd_C"/>
</dbReference>
<dbReference type="Gene3D" id="3.40.50.12780">
    <property type="entry name" value="N-terminal domain of ligase-like"/>
    <property type="match status" value="1"/>
</dbReference>
<evidence type="ECO:0000313" key="7">
    <source>
        <dbReference type="EMBL" id="GBP88158.1"/>
    </source>
</evidence>
<dbReference type="Pfam" id="PF13193">
    <property type="entry name" value="AMP-binding_C"/>
    <property type="match status" value="1"/>
</dbReference>